<proteinExistence type="predicted"/>
<evidence type="ECO:0000313" key="3">
    <source>
        <dbReference type="Proteomes" id="UP001255185"/>
    </source>
</evidence>
<keyword evidence="1" id="KW-0732">Signal</keyword>
<organism evidence="2 3">
    <name type="scientific">Flavobacterium arsenatis</name>
    <dbReference type="NCBI Taxonomy" id="1484332"/>
    <lineage>
        <taxon>Bacteria</taxon>
        <taxon>Pseudomonadati</taxon>
        <taxon>Bacteroidota</taxon>
        <taxon>Flavobacteriia</taxon>
        <taxon>Flavobacteriales</taxon>
        <taxon>Flavobacteriaceae</taxon>
        <taxon>Flavobacterium</taxon>
    </lineage>
</organism>
<protein>
    <submittedName>
        <fullName evidence="2">Uncharacterized protein</fullName>
    </submittedName>
</protein>
<feature type="chain" id="PRO_5045803409" evidence="1">
    <location>
        <begin position="19"/>
        <end position="121"/>
    </location>
</feature>
<keyword evidence="3" id="KW-1185">Reference proteome</keyword>
<gene>
    <name evidence="2" type="ORF">J2X31_000950</name>
</gene>
<feature type="signal peptide" evidence="1">
    <location>
        <begin position="1"/>
        <end position="18"/>
    </location>
</feature>
<evidence type="ECO:0000313" key="2">
    <source>
        <dbReference type="EMBL" id="MDR6966950.1"/>
    </source>
</evidence>
<sequence>MKNIFVALALFFALGASAQVKKTPVKSSPAKVTPAKELTTLEVAEKDFKALNEVVSITNESTKANLIKTFETKHRELKNDLSQDRKDAVNQFITARLEELLGTADFAKLKANTKLFNKLTK</sequence>
<dbReference type="Proteomes" id="UP001255185">
    <property type="component" value="Unassembled WGS sequence"/>
</dbReference>
<reference evidence="2 3" key="1">
    <citation type="submission" date="2023-07" db="EMBL/GenBank/DDBJ databases">
        <title>Sorghum-associated microbial communities from plants grown in Nebraska, USA.</title>
        <authorList>
            <person name="Schachtman D."/>
        </authorList>
    </citation>
    <scope>NUCLEOTIDE SEQUENCE [LARGE SCALE GENOMIC DNA]</scope>
    <source>
        <strain evidence="2 3">3773</strain>
    </source>
</reference>
<dbReference type="EMBL" id="JAVDVI010000003">
    <property type="protein sequence ID" value="MDR6966950.1"/>
    <property type="molecule type" value="Genomic_DNA"/>
</dbReference>
<name>A0ABU1TLY3_9FLAO</name>
<dbReference type="RefSeq" id="WP_310024857.1">
    <property type="nucleotide sequence ID" value="NZ_JAVDVI010000003.1"/>
</dbReference>
<evidence type="ECO:0000256" key="1">
    <source>
        <dbReference type="SAM" id="SignalP"/>
    </source>
</evidence>
<accession>A0ABU1TLY3</accession>
<comment type="caution">
    <text evidence="2">The sequence shown here is derived from an EMBL/GenBank/DDBJ whole genome shotgun (WGS) entry which is preliminary data.</text>
</comment>